<evidence type="ECO:0000313" key="2">
    <source>
        <dbReference type="Proteomes" id="UP000254866"/>
    </source>
</evidence>
<dbReference type="OrthoDB" id="5201563at2759"/>
<protein>
    <submittedName>
        <fullName evidence="1">Uncharacterized protein</fullName>
    </submittedName>
</protein>
<proteinExistence type="predicted"/>
<dbReference type="EMBL" id="NPIC01000013">
    <property type="protein sequence ID" value="RDL31059.1"/>
    <property type="molecule type" value="Genomic_DNA"/>
</dbReference>
<accession>A0A370TAV6</accession>
<reference evidence="1 2" key="1">
    <citation type="journal article" date="2018" name="IMA Fungus">
        <title>IMA Genome-F 9: Draft genome sequence of Annulohypoxylon stygium, Aspergillus mulundensis, Berkeleyomyces basicola (syn. Thielaviopsis basicola), Ceratocystis smalleyi, two Cercospora beticola strains, Coleophoma cylindrospora, Fusarium fracticaudum, Phialophora cf. hyalina, and Morchella septimelata.</title>
        <authorList>
            <person name="Wingfield B.D."/>
            <person name="Bills G.F."/>
            <person name="Dong Y."/>
            <person name="Huang W."/>
            <person name="Nel W.J."/>
            <person name="Swalarsk-Parry B.S."/>
            <person name="Vaghefi N."/>
            <person name="Wilken P.M."/>
            <person name="An Z."/>
            <person name="de Beer Z.W."/>
            <person name="De Vos L."/>
            <person name="Chen L."/>
            <person name="Duong T.A."/>
            <person name="Gao Y."/>
            <person name="Hammerbacher A."/>
            <person name="Kikkert J.R."/>
            <person name="Li Y."/>
            <person name="Li H."/>
            <person name="Li K."/>
            <person name="Li Q."/>
            <person name="Liu X."/>
            <person name="Ma X."/>
            <person name="Naidoo K."/>
            <person name="Pethybridge S.J."/>
            <person name="Sun J."/>
            <person name="Steenkamp E.T."/>
            <person name="van der Nest M.A."/>
            <person name="van Wyk S."/>
            <person name="Wingfield M.J."/>
            <person name="Xiong C."/>
            <person name="Yue Q."/>
            <person name="Zhang X."/>
        </authorList>
    </citation>
    <scope>NUCLEOTIDE SEQUENCE [LARGE SCALE GENOMIC DNA]</scope>
    <source>
        <strain evidence="1 2">BP 5553</strain>
    </source>
</reference>
<dbReference type="GeneID" id="43602697"/>
<name>A0A370TAV6_9HELO</name>
<dbReference type="AlphaFoldDB" id="A0A370TAV6"/>
<comment type="caution">
    <text evidence="1">The sequence shown here is derived from an EMBL/GenBank/DDBJ whole genome shotgun (WGS) entry which is preliminary data.</text>
</comment>
<organism evidence="1 2">
    <name type="scientific">Venustampulla echinocandica</name>
    <dbReference type="NCBI Taxonomy" id="2656787"/>
    <lineage>
        <taxon>Eukaryota</taxon>
        <taxon>Fungi</taxon>
        <taxon>Dikarya</taxon>
        <taxon>Ascomycota</taxon>
        <taxon>Pezizomycotina</taxon>
        <taxon>Leotiomycetes</taxon>
        <taxon>Helotiales</taxon>
        <taxon>Pleuroascaceae</taxon>
        <taxon>Venustampulla</taxon>
    </lineage>
</organism>
<keyword evidence="2" id="KW-1185">Reference proteome</keyword>
<evidence type="ECO:0000313" key="1">
    <source>
        <dbReference type="EMBL" id="RDL31059.1"/>
    </source>
</evidence>
<dbReference type="Proteomes" id="UP000254866">
    <property type="component" value="Unassembled WGS sequence"/>
</dbReference>
<gene>
    <name evidence="1" type="ORF">BP5553_09848</name>
</gene>
<dbReference type="RefSeq" id="XP_031865308.1">
    <property type="nucleotide sequence ID" value="XM_032018471.1"/>
</dbReference>
<sequence>MSITTSTNTATTNRLEVLADYNLHHSEGQSLSEQSTVSHPPYADALHQNNPDWWPTDHRRVPDYRPINRNLDRIQRPDGTNMIEMAFIFTMLRGVQLNASVSYLWRYTGAYLNGGLFRYDIGGEK</sequence>